<sequence length="164" mass="19193">MLKRFCRRFSCYNVNMDIPIDWNEIDSNVKEFSFEGETKIAKVVSVYDGDTVKVVFPVLRKLFKFNCRISGVDTPEIRTRDKVEKEHGLFVRDQLRKKILNKVVTIKCGDFDKYGRLLIDIKERGALTEETVSEWLINKDYAFAYDGGTKKSWGEYLKEKSITK</sequence>
<dbReference type="Gene3D" id="2.40.50.90">
    <property type="match status" value="1"/>
</dbReference>
<dbReference type="SUPFAM" id="SSF50199">
    <property type="entry name" value="Staphylococcal nuclease"/>
    <property type="match status" value="1"/>
</dbReference>
<dbReference type="SMART" id="SM00318">
    <property type="entry name" value="SNc"/>
    <property type="match status" value="1"/>
</dbReference>
<dbReference type="EMBL" id="MN740234">
    <property type="protein sequence ID" value="QHT95119.1"/>
    <property type="molecule type" value="Genomic_DNA"/>
</dbReference>
<organism evidence="2">
    <name type="scientific">viral metagenome</name>
    <dbReference type="NCBI Taxonomy" id="1070528"/>
    <lineage>
        <taxon>unclassified sequences</taxon>
        <taxon>metagenomes</taxon>
        <taxon>organismal metagenomes</taxon>
    </lineage>
</organism>
<reference evidence="2" key="1">
    <citation type="journal article" date="2020" name="Nature">
        <title>Giant virus diversity and host interactions through global metagenomics.</title>
        <authorList>
            <person name="Schulz F."/>
            <person name="Roux S."/>
            <person name="Paez-Espino D."/>
            <person name="Jungbluth S."/>
            <person name="Walsh D.A."/>
            <person name="Denef V.J."/>
            <person name="McMahon K.D."/>
            <person name="Konstantinidis K.T."/>
            <person name="Eloe-Fadrosh E.A."/>
            <person name="Kyrpides N.C."/>
            <person name="Woyke T."/>
        </authorList>
    </citation>
    <scope>NUCLEOTIDE SEQUENCE</scope>
    <source>
        <strain evidence="2">GVMAG-M-3300024261-37</strain>
    </source>
</reference>
<dbReference type="InterPro" id="IPR016071">
    <property type="entry name" value="Staphylococal_nuclease_OB-fold"/>
</dbReference>
<evidence type="ECO:0000259" key="1">
    <source>
        <dbReference type="PROSITE" id="PS50830"/>
    </source>
</evidence>
<name>A0A6C0IQQ1_9ZZZZ</name>
<dbReference type="AlphaFoldDB" id="A0A6C0IQQ1"/>
<feature type="domain" description="TNase-like" evidence="1">
    <location>
        <begin position="37"/>
        <end position="164"/>
    </location>
</feature>
<accession>A0A6C0IQQ1</accession>
<evidence type="ECO:0000313" key="2">
    <source>
        <dbReference type="EMBL" id="QHT95119.1"/>
    </source>
</evidence>
<dbReference type="PROSITE" id="PS50830">
    <property type="entry name" value="TNASE_3"/>
    <property type="match status" value="1"/>
</dbReference>
<proteinExistence type="predicted"/>
<dbReference type="InterPro" id="IPR035437">
    <property type="entry name" value="SNase_OB-fold_sf"/>
</dbReference>
<dbReference type="Pfam" id="PF00565">
    <property type="entry name" value="SNase"/>
    <property type="match status" value="1"/>
</dbReference>
<protein>
    <recommendedName>
        <fullName evidence="1">TNase-like domain-containing protein</fullName>
    </recommendedName>
</protein>